<feature type="domain" description="C2" evidence="13">
    <location>
        <begin position="285"/>
        <end position="422"/>
    </location>
</feature>
<dbReference type="GO" id="GO:0007009">
    <property type="term" value="P:plasma membrane organization"/>
    <property type="evidence" value="ECO:0007669"/>
    <property type="project" value="TreeGrafter"/>
</dbReference>
<dbReference type="CDD" id="cd04018">
    <property type="entry name" value="C2C_Ferlin"/>
    <property type="match status" value="1"/>
</dbReference>
<feature type="domain" description="C2" evidence="13">
    <location>
        <begin position="1"/>
        <end position="102"/>
    </location>
</feature>
<feature type="coiled-coil region" evidence="10">
    <location>
        <begin position="665"/>
        <end position="692"/>
    </location>
</feature>
<keyword evidence="8 12" id="KW-1133">Transmembrane helix</keyword>
<feature type="domain" description="C2" evidence="13">
    <location>
        <begin position="128"/>
        <end position="246"/>
    </location>
</feature>
<evidence type="ECO:0000256" key="9">
    <source>
        <dbReference type="ARBA" id="ARBA00023136"/>
    </source>
</evidence>
<feature type="transmembrane region" description="Helical" evidence="12">
    <location>
        <begin position="2011"/>
        <end position="2033"/>
    </location>
</feature>
<evidence type="ECO:0000256" key="8">
    <source>
        <dbReference type="ARBA" id="ARBA00022989"/>
    </source>
</evidence>
<evidence type="ECO:0000256" key="4">
    <source>
        <dbReference type="ARBA" id="ARBA00022723"/>
    </source>
</evidence>
<evidence type="ECO:0000256" key="1">
    <source>
        <dbReference type="ARBA" id="ARBA00004401"/>
    </source>
</evidence>
<dbReference type="InterPro" id="IPR055072">
    <property type="entry name" value="Ferlin_DSRM"/>
</dbReference>
<dbReference type="PANTHER" id="PTHR12546">
    <property type="entry name" value="FER-1-LIKE"/>
    <property type="match status" value="1"/>
</dbReference>
<dbReference type="InterPro" id="IPR037724">
    <property type="entry name" value="C2E_Ferlin"/>
</dbReference>
<comment type="caution">
    <text evidence="14">The sequence shown here is derived from an EMBL/GenBank/DDBJ whole genome shotgun (WGS) entry which is preliminary data.</text>
</comment>
<evidence type="ECO:0000313" key="14">
    <source>
        <dbReference type="EMBL" id="KAF0304160.1"/>
    </source>
</evidence>
<keyword evidence="3 12" id="KW-0812">Transmembrane</keyword>
<feature type="region of interest" description="Disordered" evidence="11">
    <location>
        <begin position="1964"/>
        <end position="1983"/>
    </location>
</feature>
<organism evidence="14 15">
    <name type="scientific">Amphibalanus amphitrite</name>
    <name type="common">Striped barnacle</name>
    <name type="synonym">Balanus amphitrite</name>
    <dbReference type="NCBI Taxonomy" id="1232801"/>
    <lineage>
        <taxon>Eukaryota</taxon>
        <taxon>Metazoa</taxon>
        <taxon>Ecdysozoa</taxon>
        <taxon>Arthropoda</taxon>
        <taxon>Crustacea</taxon>
        <taxon>Multicrustacea</taxon>
        <taxon>Cirripedia</taxon>
        <taxon>Thoracica</taxon>
        <taxon>Thoracicalcarea</taxon>
        <taxon>Balanomorpha</taxon>
        <taxon>Balanoidea</taxon>
        <taxon>Balanidae</taxon>
        <taxon>Amphibalaninae</taxon>
        <taxon>Amphibalanus</taxon>
    </lineage>
</organism>
<feature type="domain" description="C2" evidence="13">
    <location>
        <begin position="1499"/>
        <end position="1617"/>
    </location>
</feature>
<dbReference type="Pfam" id="PF16165">
    <property type="entry name" value="Ferlin_C"/>
    <property type="match status" value="1"/>
</dbReference>
<evidence type="ECO:0000256" key="11">
    <source>
        <dbReference type="SAM" id="MobiDB-lite"/>
    </source>
</evidence>
<evidence type="ECO:0000256" key="5">
    <source>
        <dbReference type="ARBA" id="ARBA00022737"/>
    </source>
</evidence>
<dbReference type="FunFam" id="2.60.40.150:FF:000026">
    <property type="entry name" value="dysferlin isoform X2"/>
    <property type="match status" value="1"/>
</dbReference>
<dbReference type="InterPro" id="IPR037722">
    <property type="entry name" value="C2C_Ferlin"/>
</dbReference>
<proteinExistence type="predicted"/>
<gene>
    <name evidence="14" type="primary">DYSF</name>
    <name evidence="14" type="ORF">FJT64_002821</name>
</gene>
<dbReference type="InterPro" id="IPR037723">
    <property type="entry name" value="C2D_Ferlin"/>
</dbReference>
<dbReference type="OrthoDB" id="10059618at2759"/>
<dbReference type="SUPFAM" id="SSF49562">
    <property type="entry name" value="C2 domain (Calcium/lipid-binding domain, CaLB)"/>
    <property type="match status" value="7"/>
</dbReference>
<dbReference type="SMART" id="SM00693">
    <property type="entry name" value="DysFN"/>
    <property type="match status" value="2"/>
</dbReference>
<dbReference type="InterPro" id="IPR037725">
    <property type="entry name" value="C2F_Ferlin"/>
</dbReference>
<dbReference type="SMART" id="SM01201">
    <property type="entry name" value="FerB"/>
    <property type="match status" value="1"/>
</dbReference>
<dbReference type="InterPro" id="IPR006614">
    <property type="entry name" value="Peroxin/Ferlin"/>
</dbReference>
<dbReference type="InterPro" id="IPR037720">
    <property type="entry name" value="C2B_Ferlin"/>
</dbReference>
<keyword evidence="5" id="KW-0677">Repeat</keyword>
<keyword evidence="10" id="KW-0175">Coiled coil</keyword>
<comment type="subcellular location">
    <subcellularLocation>
        <location evidence="1">Cell membrane</location>
        <topology evidence="1">Single-pass type II membrane protein</topology>
    </subcellularLocation>
    <subcellularLocation>
        <location evidence="2">Cytoplasmic vesicle membrane</location>
        <topology evidence="2">Single-pass type II membrane protein</topology>
    </subcellularLocation>
</comment>
<reference evidence="14 15" key="1">
    <citation type="submission" date="2019-07" db="EMBL/GenBank/DDBJ databases">
        <title>Draft genome assembly of a fouling barnacle, Amphibalanus amphitrite (Darwin, 1854): The first reference genome for Thecostraca.</title>
        <authorList>
            <person name="Kim W."/>
        </authorList>
    </citation>
    <scope>NUCLEOTIDE SEQUENCE [LARGE SCALE GENOMIC DNA]</scope>
    <source>
        <strain evidence="14">SNU_AA5</strain>
        <tissue evidence="14">Soma without cirri and trophi</tissue>
    </source>
</reference>
<dbReference type="InterPro" id="IPR035892">
    <property type="entry name" value="C2_domain_sf"/>
</dbReference>
<dbReference type="SMART" id="SM01202">
    <property type="entry name" value="FerI"/>
    <property type="match status" value="1"/>
</dbReference>
<dbReference type="CDD" id="cd04011">
    <property type="entry name" value="C2B_Ferlin"/>
    <property type="match status" value="1"/>
</dbReference>
<dbReference type="PROSITE" id="PS50004">
    <property type="entry name" value="C2"/>
    <property type="match status" value="7"/>
</dbReference>
<keyword evidence="6" id="KW-0106">Calcium</keyword>
<evidence type="ECO:0000256" key="6">
    <source>
        <dbReference type="ARBA" id="ARBA00022837"/>
    </source>
</evidence>
<dbReference type="InterPro" id="IPR032362">
    <property type="entry name" value="Ferlin_C"/>
</dbReference>
<dbReference type="Pfam" id="PF08150">
    <property type="entry name" value="FerB"/>
    <property type="match status" value="1"/>
</dbReference>
<dbReference type="Gene3D" id="2.60.40.150">
    <property type="entry name" value="C2 domain"/>
    <property type="match status" value="6"/>
</dbReference>
<dbReference type="Pfam" id="PF00168">
    <property type="entry name" value="C2"/>
    <property type="match status" value="6"/>
</dbReference>
<evidence type="ECO:0000256" key="10">
    <source>
        <dbReference type="SAM" id="Coils"/>
    </source>
</evidence>
<evidence type="ECO:0000256" key="2">
    <source>
        <dbReference type="ARBA" id="ARBA00004483"/>
    </source>
</evidence>
<dbReference type="GO" id="GO:0046872">
    <property type="term" value="F:metal ion binding"/>
    <property type="evidence" value="ECO:0007669"/>
    <property type="project" value="UniProtKB-KW"/>
</dbReference>
<dbReference type="InterPro" id="IPR012561">
    <property type="entry name" value="Ferlin_B-domain"/>
</dbReference>
<dbReference type="Pfam" id="PF22901">
    <property type="entry name" value="dsrm_Ferlin"/>
    <property type="match status" value="1"/>
</dbReference>
<dbReference type="GO" id="GO:0005886">
    <property type="term" value="C:plasma membrane"/>
    <property type="evidence" value="ECO:0007669"/>
    <property type="project" value="UniProtKB-SubCell"/>
</dbReference>
<dbReference type="Proteomes" id="UP000440578">
    <property type="component" value="Unassembled WGS sequence"/>
</dbReference>
<dbReference type="InterPro" id="IPR000008">
    <property type="entry name" value="C2_dom"/>
</dbReference>
<dbReference type="InterPro" id="IPR012968">
    <property type="entry name" value="FerIin_dom"/>
</dbReference>
<evidence type="ECO:0000256" key="3">
    <source>
        <dbReference type="ARBA" id="ARBA00022692"/>
    </source>
</evidence>
<dbReference type="GO" id="GO:0030659">
    <property type="term" value="C:cytoplasmic vesicle membrane"/>
    <property type="evidence" value="ECO:0007669"/>
    <property type="project" value="UniProtKB-SubCell"/>
</dbReference>
<dbReference type="CDD" id="cd08374">
    <property type="entry name" value="C2F_Ferlin"/>
    <property type="match status" value="1"/>
</dbReference>
<feature type="domain" description="C2" evidence="13">
    <location>
        <begin position="1733"/>
        <end position="1883"/>
    </location>
</feature>
<keyword evidence="9 12" id="KW-0472">Membrane</keyword>
<keyword evidence="7" id="KW-0735">Signal-anchor</keyword>
<dbReference type="PANTHER" id="PTHR12546:SF33">
    <property type="entry name" value="SPERM VESICLE FUSION PROTEIN FER-1"/>
    <property type="match status" value="1"/>
</dbReference>
<feature type="domain" description="C2" evidence="13">
    <location>
        <begin position="1177"/>
        <end position="1305"/>
    </location>
</feature>
<dbReference type="CDD" id="cd04017">
    <property type="entry name" value="C2D_Ferlin"/>
    <property type="match status" value="1"/>
</dbReference>
<dbReference type="CDD" id="cd04037">
    <property type="entry name" value="C2E_Ferlin"/>
    <property type="match status" value="1"/>
</dbReference>
<keyword evidence="15" id="KW-1185">Reference proteome</keyword>
<protein>
    <submittedName>
        <fullName evidence="14">Dysferlin</fullName>
    </submittedName>
</protein>
<dbReference type="Pfam" id="PF08151">
    <property type="entry name" value="FerI"/>
    <property type="match status" value="1"/>
</dbReference>
<evidence type="ECO:0000256" key="12">
    <source>
        <dbReference type="SAM" id="Phobius"/>
    </source>
</evidence>
<accession>A0A6A4WKH6</accession>
<dbReference type="SMART" id="SM00239">
    <property type="entry name" value="C2"/>
    <property type="match status" value="6"/>
</dbReference>
<evidence type="ECO:0000259" key="13">
    <source>
        <dbReference type="PROSITE" id="PS50004"/>
    </source>
</evidence>
<name>A0A6A4WKH6_AMPAM</name>
<dbReference type="InterPro" id="IPR037721">
    <property type="entry name" value="Ferlin"/>
</dbReference>
<evidence type="ECO:0000313" key="15">
    <source>
        <dbReference type="Proteomes" id="UP000440578"/>
    </source>
</evidence>
<keyword evidence="4" id="KW-0479">Metal-binding</keyword>
<feature type="domain" description="C2" evidence="13">
    <location>
        <begin position="1012"/>
        <end position="1147"/>
    </location>
</feature>
<dbReference type="EMBL" id="VIIS01000869">
    <property type="protein sequence ID" value="KAF0304160.1"/>
    <property type="molecule type" value="Genomic_DNA"/>
</dbReference>
<sequence>MLRAHIVNASNLPNIESLGKSDPYVTTVFQGVKQKTSVKKGDLNPEWDEKLEWELTGKPPSPDEKLELLVKDHDTVGRNRLLGKTTILLRNLMSSGQNSQELELPLVDGSDQPTTGGADYSAALEGLGVGPRSRDLLPNKETKFQIRVKVVEARGLIGGDLNPTCRVSLGNDGKSTRVQKATSNPWFDEIFFYYLKKLPSEVWDTTLEFRVCNSRMLRSKVVLGVFKLDLGAVYDQPLHAFVNKWLALTALDEDSSGVMGFLKVSIAIMGPNDECPDLKVTGNTGEEDVESNLLFPAGLRLSPAAFELNVFQAEDLPRMDTGAMSTVKRVLGFGETSSKQLVDPFLIFSFAGKEVQTTVVYKSDHPEFKQRLYLGFQFPAFANQLKLVLKDWDRVGDSDSIGTAYLPLASISAAGEDGFLPTFGPCFVNFYGSTREFSVFGKDDQDMLDEGEGEGCAYRGRCLVALRTSVGEYPNVASEPLDFEEGLKIDSYLRRRKYLVHCAFEDATMVSEVDKPVEFEVSMGNFGNKFEDSVMPSPSFTQPTNAVFDGCQYYFLPWKGAKPCVTVHCQWEDISHRLHTLNMLLMTARTLEKSLSFLRTSIQAGKTQEQLAIEFVGVCDQLLRNCRIPLPTPELHVQSTNLLDNLLFGQRRARLDSIIKGVLELKETATDLEEAAEQLDMYAATLRDLAVEPQNSMPDIIIWMLSGKKRLAYCRIPAHTILFAGDERQSGADCGRLQTIQLKFPGTKNKSCRIPALLRVRLWLGKEQESKAWIEGHRDAETVVYAETYENQASVAGHWVTKGPTMTRPKWSDAGGDMLLPRENFGAPDGWRFAGDWFVDPEPSLFYEADAGRSTFLEDVFENENRLPAGGWMPALTQWSDVRGDPSQPRDEIAAPRGWEWNDAWTVDLNRAVDEEGWEYCVEATLGGYGPVDKLYHLCRRRRWVRPRTLVHKVAAEDNVADKEGWEYAPLFGMKFHARERKVDMVRRRRWHRKLVLATEGVPKLPIFHLKDPDSEAVHLSCPKMYLVHTMDQEYQLRAYIYQARDLLAGDKTGFSDPYACVSFLNVSQRTEQAKATLCPTWDQTLLYDDLTIHGDPMFILEQPPQVVIEVFDHDAYGEPEFLGRAVATPTVHLDPSKAKPPPLKWYPFTKGDRADAGELLASFELYCKTTELPFLPPTKKGGTLYYVPSGIRPVLQRTAVEILCWGVRNMKSFELRSVRNPAIEFECAGKIVTSEVMKDVKQHPNFAEPFLFMEIMLPKEPLYMPPLNIKVRDHRSFGSRPVVGTHVVKSLHEYSIEPLMDVKSKPVRRQSTVHRQSTVPRQSTVIDMEPAVPEEPAAAAAGDAPDAQLVALAEPGDTELVAVAVESSSVSAGVSAPGSNARRGRFADRRSKNFDYQPLSDLESQASDRAKNMDWWSKYYASAGEVRKCGDYLTKGYEKLEIYPVELERVACFGHFRDILNTLPILRGKSSEDEESATVGEFKGTMRVYTLPDDPSVPLPPRQIRGIPPSASEEVIVRVYVIRAWDLSPQDSSGFSDPYLQVQLGKQRQTTKDNYRPATLNPIFGSFMEFTCTLPKEKDLTISVLDYDVISKDDLIGETEIDLENRYMTKYRATCGIPREYHLSGPNQWRDSQTPREILENVCETNNRSQPLWLSKTEVVIGNKHYRLSELEDRSAARPSSLGPDDERLALLVLHTFDLVPEHVETRRLFNPAMPDLEQGKLEMMVDIFPKTAGPPGPPFDVTPREPSKYQLRVVLYNVMDVVMQEYSAVSQSNMSDVYVKCWIQGDKNVQKTDVHYRCMDGEAMFNWRFVFDINYLEAERMIVIKSKDHFWSLAEREEHRPPKLMFQIWDNDLISKDDYIGEIELDLNRLLCPARTAADCSLSQLDGAQPDDTANNNNGALTALTDSLRRRKKEEGCQGPVDIWTKKRVMGFWPTAGEVDGERVCTGKLEMEIEVLTAEEAEQRPAGVAREEPNTNPTLPEPNRPATSFLWFSSPWKSFKHIIWKKYKWYMITLILILLLALFLILFLYNVPEAVVDQTVRNLFG</sequence>
<evidence type="ECO:0000256" key="7">
    <source>
        <dbReference type="ARBA" id="ARBA00022968"/>
    </source>
</evidence>
<dbReference type="SMART" id="SM00694">
    <property type="entry name" value="DysFC"/>
    <property type="match status" value="2"/>
</dbReference>